<dbReference type="InterPro" id="IPR050300">
    <property type="entry name" value="GDXG_lipolytic_enzyme"/>
</dbReference>
<keyword evidence="1" id="KW-0378">Hydrolase</keyword>
<evidence type="ECO:0000313" key="6">
    <source>
        <dbReference type="Proteomes" id="UP000008837"/>
    </source>
</evidence>
<accession>A8PZH3</accession>
<dbReference type="Gene3D" id="3.40.50.1820">
    <property type="entry name" value="alpha/beta hydrolase"/>
    <property type="match status" value="1"/>
</dbReference>
<dbReference type="STRING" id="425265.A8PZH3"/>
<dbReference type="InParanoid" id="A8PZH3"/>
<dbReference type="VEuPathDB" id="FungiDB:MGL_1919"/>
<name>A8PZH3_MALGO</name>
<proteinExistence type="predicted"/>
<dbReference type="GeneID" id="5855227"/>
<evidence type="ECO:0000313" key="5">
    <source>
        <dbReference type="EMBL" id="EDP43706.1"/>
    </source>
</evidence>
<dbReference type="OMA" id="AIFDWSY"/>
<evidence type="ECO:0000256" key="2">
    <source>
        <dbReference type="ARBA" id="ARBA00047591"/>
    </source>
</evidence>
<comment type="caution">
    <text evidence="5">The sequence shown here is derived from an EMBL/GenBank/DDBJ whole genome shotgun (WGS) entry which is preliminary data.</text>
</comment>
<evidence type="ECO:0000259" key="4">
    <source>
        <dbReference type="Pfam" id="PF20434"/>
    </source>
</evidence>
<evidence type="ECO:0000256" key="1">
    <source>
        <dbReference type="ARBA" id="ARBA00022801"/>
    </source>
</evidence>
<dbReference type="ESTHER" id="malgo-a8pzh3">
    <property type="family name" value="BD-FAE"/>
</dbReference>
<protein>
    <recommendedName>
        <fullName evidence="4">BD-FAE-like domain-containing protein</fullName>
    </recommendedName>
</protein>
<dbReference type="SUPFAM" id="SSF53474">
    <property type="entry name" value="alpha/beta-Hydrolases"/>
    <property type="match status" value="1"/>
</dbReference>
<dbReference type="Pfam" id="PF20434">
    <property type="entry name" value="BD-FAE"/>
    <property type="match status" value="1"/>
</dbReference>
<comment type="catalytic activity">
    <reaction evidence="3">
        <text>a monoacylglycerol + H2O = glycerol + a fatty acid + H(+)</text>
        <dbReference type="Rhea" id="RHEA:15245"/>
        <dbReference type="ChEBI" id="CHEBI:15377"/>
        <dbReference type="ChEBI" id="CHEBI:15378"/>
        <dbReference type="ChEBI" id="CHEBI:17408"/>
        <dbReference type="ChEBI" id="CHEBI:17754"/>
        <dbReference type="ChEBI" id="CHEBI:28868"/>
    </reaction>
</comment>
<comment type="catalytic activity">
    <reaction evidence="2">
        <text>a diacylglycerol + H2O = a monoacylglycerol + a fatty acid + H(+)</text>
        <dbReference type="Rhea" id="RHEA:32731"/>
        <dbReference type="ChEBI" id="CHEBI:15377"/>
        <dbReference type="ChEBI" id="CHEBI:15378"/>
        <dbReference type="ChEBI" id="CHEBI:17408"/>
        <dbReference type="ChEBI" id="CHEBI:18035"/>
        <dbReference type="ChEBI" id="CHEBI:28868"/>
    </reaction>
</comment>
<feature type="domain" description="BD-FAE-like" evidence="4">
    <location>
        <begin position="135"/>
        <end position="346"/>
    </location>
</feature>
<dbReference type="InterPro" id="IPR029058">
    <property type="entry name" value="AB_hydrolase_fold"/>
</dbReference>
<dbReference type="PANTHER" id="PTHR48081:SF33">
    <property type="entry name" value="KYNURENINE FORMAMIDASE"/>
    <property type="match status" value="1"/>
</dbReference>
<dbReference type="PANTHER" id="PTHR48081">
    <property type="entry name" value="AB HYDROLASE SUPERFAMILY PROTEIN C4A8.06C"/>
    <property type="match status" value="1"/>
</dbReference>
<evidence type="ECO:0000256" key="3">
    <source>
        <dbReference type="ARBA" id="ARBA00048461"/>
    </source>
</evidence>
<dbReference type="EMBL" id="AAYY01000006">
    <property type="protein sequence ID" value="EDP43706.1"/>
    <property type="molecule type" value="Genomic_DNA"/>
</dbReference>
<keyword evidence="6" id="KW-1185">Reference proteome</keyword>
<dbReference type="KEGG" id="mgl:MGL_1919"/>
<dbReference type="AlphaFoldDB" id="A8PZH3"/>
<reference evidence="5 6" key="1">
    <citation type="journal article" date="2007" name="Proc. Natl. Acad. Sci. U.S.A.">
        <title>Dandruff-associated Malassezia genomes reveal convergent and divergent virulence traits shared with plant and human fungal pathogens.</title>
        <authorList>
            <person name="Xu J."/>
            <person name="Saunders C.W."/>
            <person name="Hu P."/>
            <person name="Grant R.A."/>
            <person name="Boekhout T."/>
            <person name="Kuramae E.E."/>
            <person name="Kronstad J.W."/>
            <person name="Deangelis Y.M."/>
            <person name="Reeder N.L."/>
            <person name="Johnstone K.R."/>
            <person name="Leland M."/>
            <person name="Fieno A.M."/>
            <person name="Begley W.M."/>
            <person name="Sun Y."/>
            <person name="Lacey M.P."/>
            <person name="Chaudhary T."/>
            <person name="Keough T."/>
            <person name="Chu L."/>
            <person name="Sears R."/>
            <person name="Yuan B."/>
            <person name="Dawson T.L.Jr."/>
        </authorList>
    </citation>
    <scope>NUCLEOTIDE SEQUENCE [LARGE SCALE GENOMIC DNA]</scope>
    <source>
        <strain evidence="6">ATCC MYA-4612 / CBS 7966</strain>
    </source>
</reference>
<dbReference type="Proteomes" id="UP000008837">
    <property type="component" value="Unassembled WGS sequence"/>
</dbReference>
<dbReference type="RefSeq" id="XP_001730920.1">
    <property type="nucleotide sequence ID" value="XM_001730868.1"/>
</dbReference>
<organism evidence="5 6">
    <name type="scientific">Malassezia globosa (strain ATCC MYA-4612 / CBS 7966)</name>
    <name type="common">Dandruff-associated fungus</name>
    <dbReference type="NCBI Taxonomy" id="425265"/>
    <lineage>
        <taxon>Eukaryota</taxon>
        <taxon>Fungi</taxon>
        <taxon>Dikarya</taxon>
        <taxon>Basidiomycota</taxon>
        <taxon>Ustilaginomycotina</taxon>
        <taxon>Malasseziomycetes</taxon>
        <taxon>Malasseziales</taxon>
        <taxon>Malasseziaceae</taxon>
        <taxon>Malassezia</taxon>
    </lineage>
</organism>
<gene>
    <name evidence="5" type="ORF">MGL_1919</name>
</gene>
<dbReference type="InterPro" id="IPR049492">
    <property type="entry name" value="BD-FAE-like_dom"/>
</dbReference>
<sequence>MYGIAWTSYILLAQKDRPSYTMLGVPSLTKYIPFLPVTPQRCFKVTKAVLGYIWSCCSIMNMAKNWFLLYKQHKARPGSESIIYSMPFSRKQLDVYPPTSSTVDASDVRRNAPVLVLVPDAIVPVTLTSHRKMYLPLATRMQQLGYCVVVPQITYYPADQIRQSVIDLRLALSWVGAHIFHYAGDPSRIYVMGHGLSAELVALTLVQEAVVLSQTIKKHRDIDDATNHDLTPKSNIIEPETFNKHLEIYAPQVRLPNIAGVILLAGHSDVIKSNLNEADLGIEHLSSHRRWTGPQQFQCLLHSPTHLLMHSKACLDPTFLPPKFLLIHGGLDKLVPISQAILLRSLLLEIGVKNAELLAFREMNHFDTFKLFLASPPLASSKYEIAILKSICSFVA</sequence>
<dbReference type="OrthoDB" id="6495301at2759"/>
<dbReference type="GO" id="GO:0016787">
    <property type="term" value="F:hydrolase activity"/>
    <property type="evidence" value="ECO:0007669"/>
    <property type="project" value="UniProtKB-KW"/>
</dbReference>